<dbReference type="InterPro" id="IPR046373">
    <property type="entry name" value="Acyl-CoA_Oxase/DH_mid-dom_sf"/>
</dbReference>
<dbReference type="OrthoDB" id="4319499at2"/>
<dbReference type="InterPro" id="IPR037069">
    <property type="entry name" value="AcylCoA_DH/ox_N_sf"/>
</dbReference>
<name>A0A0N9IDE6_9PSEU</name>
<dbReference type="InterPro" id="IPR036250">
    <property type="entry name" value="AcylCo_DH-like_C"/>
</dbReference>
<evidence type="ECO:0000256" key="4">
    <source>
        <dbReference type="ARBA" id="ARBA00022827"/>
    </source>
</evidence>
<evidence type="ECO:0000313" key="8">
    <source>
        <dbReference type="EMBL" id="ALG12710.1"/>
    </source>
</evidence>
<evidence type="ECO:0000259" key="7">
    <source>
        <dbReference type="Pfam" id="PF02771"/>
    </source>
</evidence>
<dbReference type="SUPFAM" id="SSF56645">
    <property type="entry name" value="Acyl-CoA dehydrogenase NM domain-like"/>
    <property type="match status" value="1"/>
</dbReference>
<comment type="similarity">
    <text evidence="2">Belongs to the acyl-CoA dehydrogenase family.</text>
</comment>
<evidence type="ECO:0000259" key="6">
    <source>
        <dbReference type="Pfam" id="PF00441"/>
    </source>
</evidence>
<evidence type="ECO:0000256" key="1">
    <source>
        <dbReference type="ARBA" id="ARBA00001974"/>
    </source>
</evidence>
<dbReference type="PANTHER" id="PTHR43884:SF20">
    <property type="entry name" value="ACYL-COA DEHYDROGENASE FADE28"/>
    <property type="match status" value="1"/>
</dbReference>
<dbReference type="Gene3D" id="1.10.540.10">
    <property type="entry name" value="Acyl-CoA dehydrogenase/oxidase, N-terminal domain"/>
    <property type="match status" value="1"/>
</dbReference>
<evidence type="ECO:0008006" key="10">
    <source>
        <dbReference type="Google" id="ProtNLM"/>
    </source>
</evidence>
<dbReference type="InterPro" id="IPR009075">
    <property type="entry name" value="AcylCo_DH/oxidase_C"/>
</dbReference>
<gene>
    <name evidence="8" type="ORF">AOZ06_42890</name>
</gene>
<keyword evidence="3" id="KW-0285">Flavoprotein</keyword>
<feature type="domain" description="Acyl-CoA dehydrogenase/oxidase N-terminal" evidence="7">
    <location>
        <begin position="10"/>
        <end position="97"/>
    </location>
</feature>
<dbReference type="RefSeq" id="WP_054294602.1">
    <property type="nucleotide sequence ID" value="NZ_CP012752.1"/>
</dbReference>
<dbReference type="AlphaFoldDB" id="A0A0N9IDE6"/>
<organism evidence="8 9">
    <name type="scientific">Kibdelosporangium phytohabitans</name>
    <dbReference type="NCBI Taxonomy" id="860235"/>
    <lineage>
        <taxon>Bacteria</taxon>
        <taxon>Bacillati</taxon>
        <taxon>Actinomycetota</taxon>
        <taxon>Actinomycetes</taxon>
        <taxon>Pseudonocardiales</taxon>
        <taxon>Pseudonocardiaceae</taxon>
        <taxon>Kibdelosporangium</taxon>
    </lineage>
</organism>
<comment type="cofactor">
    <cofactor evidence="1">
        <name>FAD</name>
        <dbReference type="ChEBI" id="CHEBI:57692"/>
    </cofactor>
</comment>
<dbReference type="Pfam" id="PF00441">
    <property type="entry name" value="Acyl-CoA_dh_1"/>
    <property type="match status" value="1"/>
</dbReference>
<dbReference type="InterPro" id="IPR009100">
    <property type="entry name" value="AcylCoA_DH/oxidase_NM_dom_sf"/>
</dbReference>
<dbReference type="PANTHER" id="PTHR43884">
    <property type="entry name" value="ACYL-COA DEHYDROGENASE"/>
    <property type="match status" value="1"/>
</dbReference>
<evidence type="ECO:0000256" key="3">
    <source>
        <dbReference type="ARBA" id="ARBA00022630"/>
    </source>
</evidence>
<dbReference type="SUPFAM" id="SSF47203">
    <property type="entry name" value="Acyl-CoA dehydrogenase C-terminal domain-like"/>
    <property type="match status" value="1"/>
</dbReference>
<dbReference type="GO" id="GO:0003995">
    <property type="term" value="F:acyl-CoA dehydrogenase activity"/>
    <property type="evidence" value="ECO:0007669"/>
    <property type="project" value="TreeGrafter"/>
</dbReference>
<keyword evidence="4" id="KW-0274">FAD</keyword>
<dbReference type="Proteomes" id="UP000063699">
    <property type="component" value="Chromosome"/>
</dbReference>
<feature type="domain" description="Acyl-CoA dehydrogenase/oxidase C-terminal" evidence="6">
    <location>
        <begin position="189"/>
        <end position="310"/>
    </location>
</feature>
<dbReference type="KEGG" id="kphy:AOZ06_42890"/>
<sequence>MDFTFDETQREIAGLTAAVLRRDPDQAWKALGQAGLLTLSTPDRLGGGGLGVIETCLVLTEVGKAGVVTPAMATLAMGVLPIVHMGTPEQQDRLLTDVGVITAALDGDVTVDDGRLTGRKTHVLYAEDAKALLVAAEQDAYVVDPTDVAVTRTYSSSGTPEYTLDLNAVQGERLGDAATLRAFALAGAAAVGDGLLAGALHLTSEHVRTREQFGKPLAAFQAVAQQIADVYVAARTLHLAVWSSIWRLHSNLDAGLATDVAAYWLAEELPRAMHTCHHLHGGIGVDITYPMHRYYSLSKDLVRFVGGADQRLDLLGARCSST</sequence>
<dbReference type="Gene3D" id="1.20.140.10">
    <property type="entry name" value="Butyryl-CoA Dehydrogenase, subunit A, domain 3"/>
    <property type="match status" value="1"/>
</dbReference>
<dbReference type="EMBL" id="CP012752">
    <property type="protein sequence ID" value="ALG12710.1"/>
    <property type="molecule type" value="Genomic_DNA"/>
</dbReference>
<dbReference type="Pfam" id="PF02771">
    <property type="entry name" value="Acyl-CoA_dh_N"/>
    <property type="match status" value="1"/>
</dbReference>
<evidence type="ECO:0000256" key="5">
    <source>
        <dbReference type="ARBA" id="ARBA00023002"/>
    </source>
</evidence>
<reference evidence="8 9" key="1">
    <citation type="submission" date="2015-07" db="EMBL/GenBank/DDBJ databases">
        <title>Genome sequencing of Kibdelosporangium phytohabitans.</title>
        <authorList>
            <person name="Qin S."/>
            <person name="Xing K."/>
        </authorList>
    </citation>
    <scope>NUCLEOTIDE SEQUENCE [LARGE SCALE GENOMIC DNA]</scope>
    <source>
        <strain evidence="8 9">KLBMP1111</strain>
    </source>
</reference>
<evidence type="ECO:0000256" key="2">
    <source>
        <dbReference type="ARBA" id="ARBA00009347"/>
    </source>
</evidence>
<keyword evidence="5" id="KW-0560">Oxidoreductase</keyword>
<keyword evidence="9" id="KW-1185">Reference proteome</keyword>
<proteinExistence type="inferred from homology"/>
<accession>A0A0N9IDE6</accession>
<dbReference type="GO" id="GO:0050660">
    <property type="term" value="F:flavin adenine dinucleotide binding"/>
    <property type="evidence" value="ECO:0007669"/>
    <property type="project" value="InterPro"/>
</dbReference>
<dbReference type="Gene3D" id="2.40.110.10">
    <property type="entry name" value="Butyryl-CoA Dehydrogenase, subunit A, domain 2"/>
    <property type="match status" value="1"/>
</dbReference>
<dbReference type="STRING" id="860235.AOZ06_42890"/>
<dbReference type="InterPro" id="IPR013786">
    <property type="entry name" value="AcylCoA_DH/ox_N"/>
</dbReference>
<protein>
    <recommendedName>
        <fullName evidence="10">Acyl-CoA dehydrogenase</fullName>
    </recommendedName>
</protein>
<evidence type="ECO:0000313" key="9">
    <source>
        <dbReference type="Proteomes" id="UP000063699"/>
    </source>
</evidence>